<dbReference type="OrthoDB" id="1185083at2"/>
<dbReference type="NCBIfam" id="TIGR01730">
    <property type="entry name" value="RND_mfp"/>
    <property type="match status" value="1"/>
</dbReference>
<dbReference type="InterPro" id="IPR058647">
    <property type="entry name" value="BSH_CzcB-like"/>
</dbReference>
<dbReference type="Proteomes" id="UP000318242">
    <property type="component" value="Unassembled WGS sequence"/>
</dbReference>
<dbReference type="PANTHER" id="PTHR30469">
    <property type="entry name" value="MULTIDRUG RESISTANCE PROTEIN MDTA"/>
    <property type="match status" value="1"/>
</dbReference>
<reference evidence="4 5" key="1">
    <citation type="submission" date="2019-06" db="EMBL/GenBank/DDBJ databases">
        <title>Whole genome shotgun sequence of Vibrio comitans NBRC 102076.</title>
        <authorList>
            <person name="Hosoyama A."/>
            <person name="Uohara A."/>
            <person name="Ohji S."/>
            <person name="Ichikawa N."/>
        </authorList>
    </citation>
    <scope>NUCLEOTIDE SEQUENCE [LARGE SCALE GENOMIC DNA]</scope>
    <source>
        <strain evidence="4 5">NBRC 102076</strain>
    </source>
</reference>
<dbReference type="Pfam" id="PF25973">
    <property type="entry name" value="BSH_CzcB"/>
    <property type="match status" value="1"/>
</dbReference>
<name>A0A4Y3IIN0_9VIBR</name>
<dbReference type="AlphaFoldDB" id="A0A4Y3IIN0"/>
<evidence type="ECO:0000259" key="2">
    <source>
        <dbReference type="Pfam" id="PF25954"/>
    </source>
</evidence>
<dbReference type="GO" id="GO:1990281">
    <property type="term" value="C:efflux pump complex"/>
    <property type="evidence" value="ECO:0007669"/>
    <property type="project" value="TreeGrafter"/>
</dbReference>
<dbReference type="Gene3D" id="2.40.30.170">
    <property type="match status" value="1"/>
</dbReference>
<keyword evidence="5" id="KW-1185">Reference proteome</keyword>
<gene>
    <name evidence="4" type="ORF">VCO01S_00450</name>
</gene>
<sequence>MKTPSITLIIALSLISGCSKDDHMESSYSRPVKLHTIPANSNVNVREFPAFLDAGQKTIMSFRIPGQLDQIQVKSGDQVLKGETLALLKSDEHSLFVEQAQANYDLAKVQHQRAAKLRKGNIVSEQDFEEALATYLSAKSNLEQAKLNLSYTKLYAPFDGQISIIHVENHEYINQEQMVLNVQSTDLLKAEFYIPASVLHELNAGDISHPTLKLSAFPEQSFALHKLEIDSESDPSTNTYKATMTFPNPDTLNIMPGMSGNVELAMKSETLQLPEASYFQENGQTFVWKVTSSGQAKKVEIDVINSAQSLAFGLNEHDVIVASGVRDITEGMKVHQWVKERGL</sequence>
<protein>
    <submittedName>
        <fullName evidence="4">Multidrug resistance protein</fullName>
    </submittedName>
</protein>
<comment type="similarity">
    <text evidence="1">Belongs to the membrane fusion protein (MFP) (TC 8.A.1) family.</text>
</comment>
<dbReference type="GO" id="GO:0015562">
    <property type="term" value="F:efflux transmembrane transporter activity"/>
    <property type="evidence" value="ECO:0007669"/>
    <property type="project" value="TreeGrafter"/>
</dbReference>
<dbReference type="Gene3D" id="2.40.50.100">
    <property type="match status" value="1"/>
</dbReference>
<dbReference type="RefSeq" id="WP_141268273.1">
    <property type="nucleotide sequence ID" value="NZ_BJLH01000001.1"/>
</dbReference>
<feature type="domain" description="CzcB-like barrel-sandwich hybrid" evidence="3">
    <location>
        <begin position="62"/>
        <end position="182"/>
    </location>
</feature>
<dbReference type="InterPro" id="IPR006143">
    <property type="entry name" value="RND_pump_MFP"/>
</dbReference>
<evidence type="ECO:0000313" key="4">
    <source>
        <dbReference type="EMBL" id="GEA58852.1"/>
    </source>
</evidence>
<dbReference type="SUPFAM" id="SSF111369">
    <property type="entry name" value="HlyD-like secretion proteins"/>
    <property type="match status" value="1"/>
</dbReference>
<evidence type="ECO:0000256" key="1">
    <source>
        <dbReference type="ARBA" id="ARBA00009477"/>
    </source>
</evidence>
<accession>A0A4Y3IIN0</accession>
<dbReference type="PANTHER" id="PTHR30469:SF20">
    <property type="entry name" value="EFFLUX RND TRANSPORTER PERIPLASMIC ADAPTOR SUBUNIT"/>
    <property type="match status" value="1"/>
</dbReference>
<dbReference type="Gene3D" id="2.40.420.20">
    <property type="match status" value="1"/>
</dbReference>
<comment type="caution">
    <text evidence="4">The sequence shown here is derived from an EMBL/GenBank/DDBJ whole genome shotgun (WGS) entry which is preliminary data.</text>
</comment>
<dbReference type="InterPro" id="IPR058792">
    <property type="entry name" value="Beta-barrel_RND_2"/>
</dbReference>
<dbReference type="Pfam" id="PF25954">
    <property type="entry name" value="Beta-barrel_RND_2"/>
    <property type="match status" value="1"/>
</dbReference>
<dbReference type="EMBL" id="BJLH01000001">
    <property type="protein sequence ID" value="GEA58852.1"/>
    <property type="molecule type" value="Genomic_DNA"/>
</dbReference>
<dbReference type="PROSITE" id="PS51257">
    <property type="entry name" value="PROKAR_LIPOPROTEIN"/>
    <property type="match status" value="1"/>
</dbReference>
<evidence type="ECO:0000259" key="3">
    <source>
        <dbReference type="Pfam" id="PF25973"/>
    </source>
</evidence>
<proteinExistence type="inferred from homology"/>
<organism evidence="4 5">
    <name type="scientific">Vibrio comitans NBRC 102076</name>
    <dbReference type="NCBI Taxonomy" id="1219078"/>
    <lineage>
        <taxon>Bacteria</taxon>
        <taxon>Pseudomonadati</taxon>
        <taxon>Pseudomonadota</taxon>
        <taxon>Gammaproteobacteria</taxon>
        <taxon>Vibrionales</taxon>
        <taxon>Vibrionaceae</taxon>
        <taxon>Vibrio</taxon>
    </lineage>
</organism>
<dbReference type="Gene3D" id="1.10.287.470">
    <property type="entry name" value="Helix hairpin bin"/>
    <property type="match status" value="1"/>
</dbReference>
<feature type="domain" description="CusB-like beta-barrel" evidence="2">
    <location>
        <begin position="195"/>
        <end position="266"/>
    </location>
</feature>
<evidence type="ECO:0000313" key="5">
    <source>
        <dbReference type="Proteomes" id="UP000318242"/>
    </source>
</evidence>